<dbReference type="InterPro" id="IPR035971">
    <property type="entry name" value="CBD_sf"/>
</dbReference>
<dbReference type="GO" id="GO:0045490">
    <property type="term" value="P:pectin catabolic process"/>
    <property type="evidence" value="ECO:0007669"/>
    <property type="project" value="TreeGrafter"/>
</dbReference>
<keyword evidence="6 10" id="KW-0732">Signal</keyword>
<evidence type="ECO:0000256" key="11">
    <source>
        <dbReference type="SAM" id="MobiDB-lite"/>
    </source>
</evidence>
<evidence type="ECO:0000256" key="1">
    <source>
        <dbReference type="ARBA" id="ARBA00000695"/>
    </source>
</evidence>
<dbReference type="EMBL" id="JAVHNS010000014">
    <property type="protein sequence ID" value="KAK6335855.1"/>
    <property type="molecule type" value="Genomic_DNA"/>
</dbReference>
<keyword evidence="8 10" id="KW-0456">Lyase</keyword>
<evidence type="ECO:0000313" key="13">
    <source>
        <dbReference type="EMBL" id="KAK6335855.1"/>
    </source>
</evidence>
<protein>
    <recommendedName>
        <fullName evidence="10">Pectate lyase</fullName>
        <ecNumber evidence="10">4.2.2.2</ecNumber>
    </recommendedName>
</protein>
<organism evidence="13 14">
    <name type="scientific">Orbilia blumenaviensis</name>
    <dbReference type="NCBI Taxonomy" id="1796055"/>
    <lineage>
        <taxon>Eukaryota</taxon>
        <taxon>Fungi</taxon>
        <taxon>Dikarya</taxon>
        <taxon>Ascomycota</taxon>
        <taxon>Pezizomycotina</taxon>
        <taxon>Orbiliomycetes</taxon>
        <taxon>Orbiliales</taxon>
        <taxon>Orbiliaceae</taxon>
        <taxon>Orbilia</taxon>
    </lineage>
</organism>
<sequence>MKQVSIALLALAAAGTANAQAQPWGQCGGSGWTGPTSCVSGWTCQYSNEWYSQCVQSSGGTTAGTTAATTKTTTTKTSSTKTTKSTTTKTTKTSVPATPPTNVPASAGSTSYPTPVLVSAGQVFDGKMLKYDRNPSSCQGQKETDEAAAMFIVESGGTVKNVIIGPDQGEGIHCRGPCRLENVWWISVCEDAATFKQTSGDSYVVGGGAFGASDKIFQFNGRGTVHISGFYAKDYGKVSRSCGDCTNNGGPRHFVIENVTAVDGGPLCGVNTNYGDTCRISNSCQNKGKDCDRYQGVVKGNGSSKKLGTGPDGVSCFVSGLTTNCS</sequence>
<keyword evidence="14" id="KW-1185">Reference proteome</keyword>
<dbReference type="InterPro" id="IPR004898">
    <property type="entry name" value="Pectate_lyase_PlyH/PlyE-like"/>
</dbReference>
<dbReference type="PANTHER" id="PTHR33407:SF9">
    <property type="entry name" value="PECTATE LYASE F-RELATED"/>
    <property type="match status" value="1"/>
</dbReference>
<evidence type="ECO:0000256" key="9">
    <source>
        <dbReference type="ARBA" id="ARBA00025679"/>
    </source>
</evidence>
<dbReference type="SMART" id="SM00236">
    <property type="entry name" value="fCBD"/>
    <property type="match status" value="1"/>
</dbReference>
<dbReference type="InterPro" id="IPR011050">
    <property type="entry name" value="Pectin_lyase_fold/virulence"/>
</dbReference>
<evidence type="ECO:0000256" key="6">
    <source>
        <dbReference type="ARBA" id="ARBA00022729"/>
    </source>
</evidence>
<evidence type="ECO:0000256" key="7">
    <source>
        <dbReference type="ARBA" id="ARBA00022837"/>
    </source>
</evidence>
<dbReference type="PROSITE" id="PS00562">
    <property type="entry name" value="CBM1_1"/>
    <property type="match status" value="1"/>
</dbReference>
<comment type="similarity">
    <text evidence="4 10">Belongs to the polysaccharide lyase 3 family.</text>
</comment>
<evidence type="ECO:0000313" key="14">
    <source>
        <dbReference type="Proteomes" id="UP001373714"/>
    </source>
</evidence>
<comment type="caution">
    <text evidence="13">The sequence shown here is derived from an EMBL/GenBank/DDBJ whole genome shotgun (WGS) entry which is preliminary data.</text>
</comment>
<comment type="subcellular location">
    <subcellularLocation>
        <location evidence="3 10">Secreted</location>
    </subcellularLocation>
</comment>
<evidence type="ECO:0000256" key="5">
    <source>
        <dbReference type="ARBA" id="ARBA00022525"/>
    </source>
</evidence>
<dbReference type="Pfam" id="PF03211">
    <property type="entry name" value="Pectate_lyase"/>
    <property type="match status" value="1"/>
</dbReference>
<feature type="region of interest" description="Disordered" evidence="11">
    <location>
        <begin position="60"/>
        <end position="110"/>
    </location>
</feature>
<dbReference type="InterPro" id="IPR012334">
    <property type="entry name" value="Pectin_lyas_fold"/>
</dbReference>
<accession>A0AAV9U582</accession>
<dbReference type="GO" id="GO:0030248">
    <property type="term" value="F:cellulose binding"/>
    <property type="evidence" value="ECO:0007669"/>
    <property type="project" value="InterPro"/>
</dbReference>
<dbReference type="AlphaFoldDB" id="A0AAV9U582"/>
<dbReference type="PANTHER" id="PTHR33407">
    <property type="entry name" value="PECTATE LYASE F-RELATED"/>
    <property type="match status" value="1"/>
</dbReference>
<dbReference type="Proteomes" id="UP001373714">
    <property type="component" value="Unassembled WGS sequence"/>
</dbReference>
<dbReference type="EC" id="4.2.2.2" evidence="10"/>
<proteinExistence type="inferred from homology"/>
<comment type="function">
    <text evidence="9 10">Pectinolytic enzyme consist of four classes of enzymes: pectin lyase, polygalacturonase, pectin methylesterase and rhamnogalacturonase. Among pectinolytic enzymes, pectin lyase is the most important in depolymerization of pectin, since it cleaves internal glycosidic bonds of highly methylated pectins. Favors pectate, the anion, over pectin, the methyl ester.</text>
</comment>
<comment type="catalytic activity">
    <reaction evidence="1 10">
        <text>Eliminative cleavage of (1-&gt;4)-alpha-D-galacturonan to give oligosaccharides with 4-deoxy-alpha-D-galact-4-enuronosyl groups at their non-reducing ends.</text>
        <dbReference type="EC" id="4.2.2.2"/>
    </reaction>
</comment>
<evidence type="ECO:0000256" key="4">
    <source>
        <dbReference type="ARBA" id="ARBA00006463"/>
    </source>
</evidence>
<evidence type="ECO:0000256" key="8">
    <source>
        <dbReference type="ARBA" id="ARBA00023239"/>
    </source>
</evidence>
<name>A0AAV9U582_9PEZI</name>
<keyword evidence="5 10" id="KW-0964">Secreted</keyword>
<feature type="domain" description="CBM1" evidence="12">
    <location>
        <begin position="19"/>
        <end position="55"/>
    </location>
</feature>
<dbReference type="Pfam" id="PF00734">
    <property type="entry name" value="CBM_1"/>
    <property type="match status" value="1"/>
</dbReference>
<dbReference type="InterPro" id="IPR000254">
    <property type="entry name" value="CBD"/>
</dbReference>
<evidence type="ECO:0000256" key="2">
    <source>
        <dbReference type="ARBA" id="ARBA00001913"/>
    </source>
</evidence>
<keyword evidence="7 10" id="KW-0106">Calcium</keyword>
<evidence type="ECO:0000256" key="10">
    <source>
        <dbReference type="RuleBase" id="RU367009"/>
    </source>
</evidence>
<dbReference type="GO" id="GO:0030570">
    <property type="term" value="F:pectate lyase activity"/>
    <property type="evidence" value="ECO:0007669"/>
    <property type="project" value="UniProtKB-UniRule"/>
</dbReference>
<gene>
    <name evidence="13" type="ORF">TWF730_003230</name>
</gene>
<feature type="compositionally biased region" description="Low complexity" evidence="11">
    <location>
        <begin position="60"/>
        <end position="94"/>
    </location>
</feature>
<dbReference type="SUPFAM" id="SSF51126">
    <property type="entry name" value="Pectin lyase-like"/>
    <property type="match status" value="1"/>
</dbReference>
<feature type="signal peptide" evidence="10">
    <location>
        <begin position="1"/>
        <end position="19"/>
    </location>
</feature>
<dbReference type="GO" id="GO:0005576">
    <property type="term" value="C:extracellular region"/>
    <property type="evidence" value="ECO:0007669"/>
    <property type="project" value="UniProtKB-SubCell"/>
</dbReference>
<comment type="cofactor">
    <cofactor evidence="2 10">
        <name>Ca(2+)</name>
        <dbReference type="ChEBI" id="CHEBI:29108"/>
    </cofactor>
</comment>
<dbReference type="Gene3D" id="2.160.20.10">
    <property type="entry name" value="Single-stranded right-handed beta-helix, Pectin lyase-like"/>
    <property type="match status" value="1"/>
</dbReference>
<dbReference type="SUPFAM" id="SSF57180">
    <property type="entry name" value="Cellulose-binding domain"/>
    <property type="match status" value="1"/>
</dbReference>
<reference evidence="13 14" key="1">
    <citation type="submission" date="2019-10" db="EMBL/GenBank/DDBJ databases">
        <authorList>
            <person name="Palmer J.M."/>
        </authorList>
    </citation>
    <scope>NUCLEOTIDE SEQUENCE [LARGE SCALE GENOMIC DNA]</scope>
    <source>
        <strain evidence="13 14">TWF730</strain>
    </source>
</reference>
<dbReference type="PROSITE" id="PS51164">
    <property type="entry name" value="CBM1_2"/>
    <property type="match status" value="1"/>
</dbReference>
<feature type="chain" id="PRO_5043111188" description="Pectate lyase" evidence="10">
    <location>
        <begin position="20"/>
        <end position="326"/>
    </location>
</feature>
<evidence type="ECO:0000259" key="12">
    <source>
        <dbReference type="PROSITE" id="PS51164"/>
    </source>
</evidence>
<evidence type="ECO:0000256" key="3">
    <source>
        <dbReference type="ARBA" id="ARBA00004613"/>
    </source>
</evidence>